<dbReference type="Proteomes" id="UP000828941">
    <property type="component" value="Chromosome 3"/>
</dbReference>
<evidence type="ECO:0000313" key="1">
    <source>
        <dbReference type="EMBL" id="KAI4350420.1"/>
    </source>
</evidence>
<accession>A0ACB9PV04</accession>
<dbReference type="EMBL" id="CM039428">
    <property type="protein sequence ID" value="KAI4350420.1"/>
    <property type="molecule type" value="Genomic_DNA"/>
</dbReference>
<evidence type="ECO:0000313" key="2">
    <source>
        <dbReference type="Proteomes" id="UP000828941"/>
    </source>
</evidence>
<gene>
    <name evidence="1" type="ORF">L6164_004878</name>
</gene>
<sequence>MSQLLTFVGLKLHLAICCALRLQCNVWKSFRLRLCVRMAVSYVQMHRFVKVYDKGNLFTSRYDRGRYNYKRRSDHLVVASILRTETEIDPKLWNWNPMLDRWQSRLRKWWNLDLGAATHARCVTLQTLQGA</sequence>
<name>A0ACB9PV04_BAUVA</name>
<organism evidence="1 2">
    <name type="scientific">Bauhinia variegata</name>
    <name type="common">Purple orchid tree</name>
    <name type="synonym">Phanera variegata</name>
    <dbReference type="NCBI Taxonomy" id="167791"/>
    <lineage>
        <taxon>Eukaryota</taxon>
        <taxon>Viridiplantae</taxon>
        <taxon>Streptophyta</taxon>
        <taxon>Embryophyta</taxon>
        <taxon>Tracheophyta</taxon>
        <taxon>Spermatophyta</taxon>
        <taxon>Magnoliopsida</taxon>
        <taxon>eudicotyledons</taxon>
        <taxon>Gunneridae</taxon>
        <taxon>Pentapetalae</taxon>
        <taxon>rosids</taxon>
        <taxon>fabids</taxon>
        <taxon>Fabales</taxon>
        <taxon>Fabaceae</taxon>
        <taxon>Cercidoideae</taxon>
        <taxon>Cercideae</taxon>
        <taxon>Bauhiniinae</taxon>
        <taxon>Bauhinia</taxon>
    </lineage>
</organism>
<proteinExistence type="predicted"/>
<reference evidence="1 2" key="1">
    <citation type="journal article" date="2022" name="DNA Res.">
        <title>Chromosomal-level genome assembly of the orchid tree Bauhinia variegata (Leguminosae; Cercidoideae) supports the allotetraploid origin hypothesis of Bauhinia.</title>
        <authorList>
            <person name="Zhong Y."/>
            <person name="Chen Y."/>
            <person name="Zheng D."/>
            <person name="Pang J."/>
            <person name="Liu Y."/>
            <person name="Luo S."/>
            <person name="Meng S."/>
            <person name="Qian L."/>
            <person name="Wei D."/>
            <person name="Dai S."/>
            <person name="Zhou R."/>
        </authorList>
    </citation>
    <scope>NUCLEOTIDE SEQUENCE [LARGE SCALE GENOMIC DNA]</scope>
    <source>
        <strain evidence="1">BV-YZ2020</strain>
    </source>
</reference>
<comment type="caution">
    <text evidence="1">The sequence shown here is derived from an EMBL/GenBank/DDBJ whole genome shotgun (WGS) entry which is preliminary data.</text>
</comment>
<keyword evidence="2" id="KW-1185">Reference proteome</keyword>
<protein>
    <submittedName>
        <fullName evidence="1">Uncharacterized protein</fullName>
    </submittedName>
</protein>